<gene>
    <name evidence="2" type="ORF">ENG14_06680</name>
</gene>
<evidence type="ECO:0000256" key="1">
    <source>
        <dbReference type="SAM" id="Phobius"/>
    </source>
</evidence>
<dbReference type="AlphaFoldDB" id="A0A7C1AXG0"/>
<organism evidence="2">
    <name type="scientific">Thermodesulforhabdus norvegica</name>
    <dbReference type="NCBI Taxonomy" id="39841"/>
    <lineage>
        <taxon>Bacteria</taxon>
        <taxon>Pseudomonadati</taxon>
        <taxon>Thermodesulfobacteriota</taxon>
        <taxon>Syntrophobacteria</taxon>
        <taxon>Syntrophobacterales</taxon>
        <taxon>Thermodesulforhabdaceae</taxon>
        <taxon>Thermodesulforhabdus</taxon>
    </lineage>
</organism>
<accession>A0A7C1AXG0</accession>
<sequence>MPIMYGLKAITAAQGWTIAFLGIAVVFSTLAFLAFIMAHLTWLFDMVERIPRFFSSKRDKVLTPKSMPPRTQPHESEKKVQVMLTEDEKEAYRFFELLTGKLGEPFSLQEVLERAEELGLRRPHYGLYQLLKKGLIKECEGECLGFYCWSRNVDVVEEIRNRSKKDR</sequence>
<name>A0A7C1AXG0_9BACT</name>
<dbReference type="EMBL" id="DQZW01000317">
    <property type="protein sequence ID" value="HDL90571.1"/>
    <property type="molecule type" value="Genomic_DNA"/>
</dbReference>
<keyword evidence="1" id="KW-1133">Transmembrane helix</keyword>
<comment type="caution">
    <text evidence="2">The sequence shown here is derived from an EMBL/GenBank/DDBJ whole genome shotgun (WGS) entry which is preliminary data.</text>
</comment>
<protein>
    <recommendedName>
        <fullName evidence="3">Oxaloacetate decarboxylase, gamma chain</fullName>
    </recommendedName>
</protein>
<keyword evidence="1" id="KW-0472">Membrane</keyword>
<reference evidence="2" key="1">
    <citation type="journal article" date="2020" name="mSystems">
        <title>Genome- and Community-Level Interaction Insights into Carbon Utilization and Element Cycling Functions of Hydrothermarchaeota in Hydrothermal Sediment.</title>
        <authorList>
            <person name="Zhou Z."/>
            <person name="Liu Y."/>
            <person name="Xu W."/>
            <person name="Pan J."/>
            <person name="Luo Z.H."/>
            <person name="Li M."/>
        </authorList>
    </citation>
    <scope>NUCLEOTIDE SEQUENCE [LARGE SCALE GENOMIC DNA]</scope>
    <source>
        <strain evidence="2">HyVt-19</strain>
    </source>
</reference>
<evidence type="ECO:0000313" key="2">
    <source>
        <dbReference type="EMBL" id="HDL90571.1"/>
    </source>
</evidence>
<evidence type="ECO:0008006" key="3">
    <source>
        <dbReference type="Google" id="ProtNLM"/>
    </source>
</evidence>
<feature type="transmembrane region" description="Helical" evidence="1">
    <location>
        <begin position="20"/>
        <end position="44"/>
    </location>
</feature>
<proteinExistence type="predicted"/>
<dbReference type="Proteomes" id="UP000886355">
    <property type="component" value="Unassembled WGS sequence"/>
</dbReference>
<keyword evidence="1" id="KW-0812">Transmembrane</keyword>